<comment type="caution">
    <text evidence="1">The sequence shown here is derived from an EMBL/GenBank/DDBJ whole genome shotgun (WGS) entry which is preliminary data.</text>
</comment>
<protein>
    <submittedName>
        <fullName evidence="1">YpiF family protein</fullName>
    </submittedName>
</protein>
<dbReference type="Proteomes" id="UP000743899">
    <property type="component" value="Unassembled WGS sequence"/>
</dbReference>
<evidence type="ECO:0000313" key="1">
    <source>
        <dbReference type="EMBL" id="NCU16388.1"/>
    </source>
</evidence>
<evidence type="ECO:0000313" key="2">
    <source>
        <dbReference type="Proteomes" id="UP000743899"/>
    </source>
</evidence>
<proteinExistence type="predicted"/>
<dbReference type="InterPro" id="IPR019615">
    <property type="entry name" value="DUF2487"/>
</dbReference>
<dbReference type="EMBL" id="JAACYS010000003">
    <property type="protein sequence ID" value="NCU16388.1"/>
    <property type="molecule type" value="Genomic_DNA"/>
</dbReference>
<accession>A0ABX0A5B9</accession>
<organism evidence="1 2">
    <name type="scientific">Pallidibacillus pasinlerensis</name>
    <dbReference type="NCBI Taxonomy" id="2703818"/>
    <lineage>
        <taxon>Bacteria</taxon>
        <taxon>Bacillati</taxon>
        <taxon>Bacillota</taxon>
        <taxon>Bacilli</taxon>
        <taxon>Bacillales</taxon>
        <taxon>Bacillaceae</taxon>
        <taxon>Pallidibacillus</taxon>
    </lineage>
</organism>
<keyword evidence="2" id="KW-1185">Reference proteome</keyword>
<sequence length="160" mass="19102">MKWNARDATVFFNEKEYIDTVCIPLVPIAFEGDGKTAANESEFIDLVTRAIEKQFKGRILLLPPFIYFRSSEEELSRLFDYWENYIENGYFKHIIFITSNPFWQKVINGNYKVIWLPSIPLEHLDESTKLRVINNQAEQVIDHIIHHWQEVERRNNLQKK</sequence>
<gene>
    <name evidence="1" type="ORF">GW534_01170</name>
</gene>
<dbReference type="RefSeq" id="WP_161919224.1">
    <property type="nucleotide sequence ID" value="NZ_JAACYS010000003.1"/>
</dbReference>
<dbReference type="Pfam" id="PF10673">
    <property type="entry name" value="DUF2487"/>
    <property type="match status" value="1"/>
</dbReference>
<reference evidence="1 2" key="1">
    <citation type="submission" date="2020-01" db="EMBL/GenBank/DDBJ databases">
        <title>A novel Bacillus sp. from Pasinler.</title>
        <authorList>
            <person name="Adiguzel A."/>
            <person name="Ay H."/>
            <person name="Baltaci M.O."/>
        </authorList>
    </citation>
    <scope>NUCLEOTIDE SEQUENCE [LARGE SCALE GENOMIC DNA]</scope>
    <source>
        <strain evidence="1 2">P1</strain>
    </source>
</reference>
<name>A0ABX0A5B9_9BACI</name>